<dbReference type="AlphaFoldDB" id="U1GNN8"/>
<evidence type="ECO:0000256" key="1">
    <source>
        <dbReference type="SAM" id="MobiDB-lite"/>
    </source>
</evidence>
<dbReference type="GeneID" id="19240872"/>
<evidence type="ECO:0000313" key="2">
    <source>
        <dbReference type="EMBL" id="ERF73913.1"/>
    </source>
</evidence>
<sequence length="101" mass="11392">MAIEADPLGNDYNFGYGVPNDHATGGMHSSGSANPLPRRDSPTTEFRQRDWIVVQHFGGKYLTIMLIEWVDNVAYRVELKTRVYTPDFLVAGPRRKLIILG</sequence>
<evidence type="ECO:0000313" key="3">
    <source>
        <dbReference type="Proteomes" id="UP000019373"/>
    </source>
</evidence>
<feature type="region of interest" description="Disordered" evidence="1">
    <location>
        <begin position="23"/>
        <end position="42"/>
    </location>
</feature>
<accession>U1GNN8</accession>
<reference evidence="3" key="1">
    <citation type="journal article" date="2014" name="BMC Genomics">
        <title>Genome characteristics reveal the impact of lichenization on lichen-forming fungus Endocarpon pusillum Hedwig (Verrucariales, Ascomycota).</title>
        <authorList>
            <person name="Wang Y.-Y."/>
            <person name="Liu B."/>
            <person name="Zhang X.-Y."/>
            <person name="Zhou Q.-M."/>
            <person name="Zhang T."/>
            <person name="Li H."/>
            <person name="Yu Y.-F."/>
            <person name="Zhang X.-L."/>
            <person name="Hao X.-Y."/>
            <person name="Wang M."/>
            <person name="Wang L."/>
            <person name="Wei J.-C."/>
        </authorList>
    </citation>
    <scope>NUCLEOTIDE SEQUENCE [LARGE SCALE GENOMIC DNA]</scope>
    <source>
        <strain evidence="3">Z07020 / HMAS-L-300199</strain>
    </source>
</reference>
<dbReference type="HOGENOM" id="CLU_2291687_0_0_1"/>
<dbReference type="RefSeq" id="XP_007800494.1">
    <property type="nucleotide sequence ID" value="XM_007802303.1"/>
</dbReference>
<protein>
    <submittedName>
        <fullName evidence="2">Uncharacterized protein</fullName>
    </submittedName>
</protein>
<dbReference type="Proteomes" id="UP000019373">
    <property type="component" value="Unassembled WGS sequence"/>
</dbReference>
<dbReference type="EMBL" id="KE720914">
    <property type="protein sequence ID" value="ERF73913.1"/>
    <property type="molecule type" value="Genomic_DNA"/>
</dbReference>
<gene>
    <name evidence="2" type="ORF">EPUS_05925</name>
</gene>
<proteinExistence type="predicted"/>
<keyword evidence="3" id="KW-1185">Reference proteome</keyword>
<name>U1GNN8_ENDPU</name>
<organism evidence="2 3">
    <name type="scientific">Endocarpon pusillum (strain Z07020 / HMAS-L-300199)</name>
    <name type="common">Lichen-forming fungus</name>
    <dbReference type="NCBI Taxonomy" id="1263415"/>
    <lineage>
        <taxon>Eukaryota</taxon>
        <taxon>Fungi</taxon>
        <taxon>Dikarya</taxon>
        <taxon>Ascomycota</taxon>
        <taxon>Pezizomycotina</taxon>
        <taxon>Eurotiomycetes</taxon>
        <taxon>Chaetothyriomycetidae</taxon>
        <taxon>Verrucariales</taxon>
        <taxon>Verrucariaceae</taxon>
        <taxon>Endocarpon</taxon>
    </lineage>
</organism>